<dbReference type="AlphaFoldDB" id="A0A2V2V3S0"/>
<dbReference type="SMR" id="A0A2V2V3S0"/>
<dbReference type="VEuPathDB" id="TriTrypDB:TCDM_05898"/>
<accession>A0A2V2V3S0</accession>
<dbReference type="PANTHER" id="PTHR10288">
    <property type="entry name" value="KH DOMAIN CONTAINING RNA BINDING PROTEIN"/>
    <property type="match status" value="1"/>
</dbReference>
<feature type="coiled-coil region" evidence="3">
    <location>
        <begin position="98"/>
        <end position="196"/>
    </location>
</feature>
<evidence type="ECO:0000256" key="4">
    <source>
        <dbReference type="SAM" id="MobiDB-lite"/>
    </source>
</evidence>
<keyword evidence="1" id="KW-0677">Repeat</keyword>
<dbReference type="VEuPathDB" id="TriTrypDB:TcCL_NonESM04469"/>
<evidence type="ECO:0000256" key="1">
    <source>
        <dbReference type="ARBA" id="ARBA00022737"/>
    </source>
</evidence>
<gene>
    <name evidence="6" type="ORF">C3747_344g32</name>
</gene>
<dbReference type="PROSITE" id="PS50084">
    <property type="entry name" value="KH_TYPE_1"/>
    <property type="match status" value="3"/>
</dbReference>
<dbReference type="VEuPathDB" id="TriTrypDB:C4B63_25g296"/>
<dbReference type="Pfam" id="PF00013">
    <property type="entry name" value="KH_1"/>
    <property type="match status" value="3"/>
</dbReference>
<dbReference type="SMART" id="SM00322">
    <property type="entry name" value="KH"/>
    <property type="match status" value="4"/>
</dbReference>
<evidence type="ECO:0000259" key="5">
    <source>
        <dbReference type="SMART" id="SM00322"/>
    </source>
</evidence>
<dbReference type="InterPro" id="IPR036612">
    <property type="entry name" value="KH_dom_type_1_sf"/>
</dbReference>
<dbReference type="VEuPathDB" id="TriTrypDB:Tc_MARK_7872"/>
<dbReference type="VEuPathDB" id="TriTrypDB:TcBrA4_0134110"/>
<dbReference type="CDD" id="cd00105">
    <property type="entry name" value="KH-I"/>
    <property type="match status" value="3"/>
</dbReference>
<feature type="domain" description="K Homology" evidence="5">
    <location>
        <begin position="800"/>
        <end position="868"/>
    </location>
</feature>
<evidence type="ECO:0000313" key="6">
    <source>
        <dbReference type="EMBL" id="PWU91195.1"/>
    </source>
</evidence>
<reference evidence="6 7" key="1">
    <citation type="journal article" date="2018" name="Microb. Genom.">
        <title>Expanding an expanded genome: long-read sequencing of Trypanosoma cruzi.</title>
        <authorList>
            <person name="Berna L."/>
            <person name="Rodriguez M."/>
            <person name="Chiribao M.L."/>
            <person name="Parodi-Talice A."/>
            <person name="Pita S."/>
            <person name="Rijo G."/>
            <person name="Alvarez-Valin F."/>
            <person name="Robello C."/>
        </authorList>
    </citation>
    <scope>NUCLEOTIDE SEQUENCE [LARGE SCALE GENOMIC DNA]</scope>
    <source>
        <strain evidence="6 7">TCC</strain>
    </source>
</reference>
<evidence type="ECO:0000256" key="3">
    <source>
        <dbReference type="SAM" id="Coils"/>
    </source>
</evidence>
<dbReference type="VEuPathDB" id="TriTrypDB:Tc_MARK_7871"/>
<sequence length="869" mass="96539">MHASPTVKGKGKKQNALQKILLIGVGMPEAPTTLLSLPQLDLIADPHARSLLEEERGLRERCDKNREALRKILREKSSCISEHAPKVNSFVAEITSTIDALVLKKDNLIAELDKLKSLQFELSNLRRDLRVLEHDISTLAQAARDAEVLLESEMCELKRVREEREARVGRMRFATVEQAEKELHRLERELAKAGDENCNTAVNLSRRTQAARARQERQEIAALDARVLAQDLRVEKCRAEIEARTAERQEKEEAKKTLKEHLQALNEDPAKREVQFGAVRSELAKVQQELAEALRRRKEKRPASNEMDSLQKEHDALVAEMQADDKCLADLRKQLPFRTFAYPPELKMALVGKGGATLAQLQVDFGVAVCIDGVENGCGFVFGGEADVNAAIVAIGEIIAAEEACSHKVVLRYDAALRTNLIGKRGTNVRRIELESGAKLDVERDAVTLRGTQKAVEAARELVETFLRGQHRAEMPLLADEIPHVIGKNGTVINQMEKETGVRSLRVDREAQKIIAIGEQTRVEEAMRRYKELLADVRQSQPVAECDKTTQGDVAGSESRTVQDVEAATGVFGHVKDSMISPSGTSQSAGAARVLPHKAQCTEARVPMERSLMQLLTTALVEVNRGPGGDNEEKRELEAVANEENREEEPVGVKGAGEAVEKKERRHDKGTGSRALTPLQVIQQRSQCKHVKPVHSEGIICLCGEPKHIQHARMMLEEFALQYRPRAIHVYVPEILFTCITQPSGKKPSLVSEWSKGYSPLLSIELKPKEEEVIVGSFIAEEARAVAETVREFTKAKEESLVRRVRPFPQNRIGTLLGKGGKKLRELEKKTGTHIVLRRDAGEVQVFHADGDEAALAEAVDLIMTVAKL</sequence>
<dbReference type="Proteomes" id="UP000246078">
    <property type="component" value="Unassembled WGS sequence"/>
</dbReference>
<dbReference type="InterPro" id="IPR004087">
    <property type="entry name" value="KH_dom"/>
</dbReference>
<evidence type="ECO:0000313" key="7">
    <source>
        <dbReference type="Proteomes" id="UP000246078"/>
    </source>
</evidence>
<dbReference type="VEuPathDB" id="TriTrypDB:ECC02_006501"/>
<dbReference type="OrthoDB" id="278458at2759"/>
<name>A0A2V2V3S0_TRYCR</name>
<dbReference type="SUPFAM" id="SSF54791">
    <property type="entry name" value="Eukaryotic type KH-domain (KH-domain type I)"/>
    <property type="match status" value="4"/>
</dbReference>
<dbReference type="VEuPathDB" id="TriTrypDB:C4B63_25g297"/>
<dbReference type="VEuPathDB" id="TriTrypDB:C3747_344g32"/>
<dbReference type="InterPro" id="IPR004088">
    <property type="entry name" value="KH_dom_type_1"/>
</dbReference>
<dbReference type="EMBL" id="PRFC01000344">
    <property type="protein sequence ID" value="PWU91195.1"/>
    <property type="molecule type" value="Genomic_DNA"/>
</dbReference>
<organism evidence="6 7">
    <name type="scientific">Trypanosoma cruzi</name>
    <dbReference type="NCBI Taxonomy" id="5693"/>
    <lineage>
        <taxon>Eukaryota</taxon>
        <taxon>Discoba</taxon>
        <taxon>Euglenozoa</taxon>
        <taxon>Kinetoplastea</taxon>
        <taxon>Metakinetoplastina</taxon>
        <taxon>Trypanosomatida</taxon>
        <taxon>Trypanosomatidae</taxon>
        <taxon>Trypanosoma</taxon>
        <taxon>Schizotrypanum</taxon>
    </lineage>
</organism>
<feature type="domain" description="K Homology" evidence="5">
    <location>
        <begin position="329"/>
        <end position="400"/>
    </location>
</feature>
<dbReference type="VEuPathDB" id="TriTrypDB:TCSYLVIO_010352"/>
<feature type="coiled-coil region" evidence="3">
    <location>
        <begin position="234"/>
        <end position="296"/>
    </location>
</feature>
<keyword evidence="3" id="KW-0175">Coiled coil</keyword>
<feature type="region of interest" description="Disordered" evidence="4">
    <location>
        <begin position="623"/>
        <end position="671"/>
    </location>
</feature>
<proteinExistence type="predicted"/>
<dbReference type="VEuPathDB" id="TriTrypDB:TcCLB.506605.100"/>
<dbReference type="VEuPathDB" id="TriTrypDB:TcG_03964"/>
<feature type="compositionally biased region" description="Basic and acidic residues" evidence="4">
    <location>
        <begin position="659"/>
        <end position="671"/>
    </location>
</feature>
<dbReference type="Gene3D" id="3.30.1370.10">
    <property type="entry name" value="K Homology domain, type 1"/>
    <property type="match status" value="3"/>
</dbReference>
<comment type="caution">
    <text evidence="6">The sequence shown here is derived from an EMBL/GenBank/DDBJ whole genome shotgun (WGS) entry which is preliminary data.</text>
</comment>
<dbReference type="GO" id="GO:0003723">
    <property type="term" value="F:RNA binding"/>
    <property type="evidence" value="ECO:0007669"/>
    <property type="project" value="UniProtKB-UniRule"/>
</dbReference>
<feature type="domain" description="K Homology" evidence="5">
    <location>
        <begin position="469"/>
        <end position="535"/>
    </location>
</feature>
<evidence type="ECO:0000256" key="2">
    <source>
        <dbReference type="PROSITE-ProRule" id="PRU00117"/>
    </source>
</evidence>
<feature type="domain" description="K Homology" evidence="5">
    <location>
        <begin position="403"/>
        <end position="468"/>
    </location>
</feature>
<protein>
    <recommendedName>
        <fullName evidence="5">K Homology domain-containing protein</fullName>
    </recommendedName>
</protein>
<dbReference type="VEuPathDB" id="TriTrypDB:TcCLB.511239.90"/>
<keyword evidence="2" id="KW-0694">RNA-binding</keyword>